<dbReference type="AlphaFoldDB" id="A0A814QCI9"/>
<dbReference type="EMBL" id="CAJNOC010008597">
    <property type="protein sequence ID" value="CAF1117635.1"/>
    <property type="molecule type" value="Genomic_DNA"/>
</dbReference>
<reference evidence="1" key="1">
    <citation type="submission" date="2021-02" db="EMBL/GenBank/DDBJ databases">
        <authorList>
            <person name="Nowell W R."/>
        </authorList>
    </citation>
    <scope>NUCLEOTIDE SEQUENCE</scope>
    <source>
        <strain evidence="1">Ploen Becks lab</strain>
    </source>
</reference>
<keyword evidence="2" id="KW-1185">Reference proteome</keyword>
<organism evidence="1 2">
    <name type="scientific">Brachionus calyciflorus</name>
    <dbReference type="NCBI Taxonomy" id="104777"/>
    <lineage>
        <taxon>Eukaryota</taxon>
        <taxon>Metazoa</taxon>
        <taxon>Spiralia</taxon>
        <taxon>Gnathifera</taxon>
        <taxon>Rotifera</taxon>
        <taxon>Eurotatoria</taxon>
        <taxon>Monogononta</taxon>
        <taxon>Pseudotrocha</taxon>
        <taxon>Ploima</taxon>
        <taxon>Brachionidae</taxon>
        <taxon>Brachionus</taxon>
    </lineage>
</organism>
<dbReference type="Proteomes" id="UP000663879">
    <property type="component" value="Unassembled WGS sequence"/>
</dbReference>
<name>A0A814QCI9_9BILA</name>
<evidence type="ECO:0000313" key="1">
    <source>
        <dbReference type="EMBL" id="CAF1117635.1"/>
    </source>
</evidence>
<sequence length="152" mass="17990">MEECDKLNSVINFVEELPKLILKRHILANSYWKEFENELKNTFRIEEFIMKFLTLTDAISSITEDEKMFFFKEGVKGYIRKEITCRGITKLSDAIPLAVQLECSFKTEEVYFIKPSKPKFNKNYGKNVTKYSNTKTKYNPKTYVNKLQPKIF</sequence>
<accession>A0A814QCI9</accession>
<comment type="caution">
    <text evidence="1">The sequence shown here is derived from an EMBL/GenBank/DDBJ whole genome shotgun (WGS) entry which is preliminary data.</text>
</comment>
<dbReference type="OrthoDB" id="10178057at2759"/>
<gene>
    <name evidence="1" type="ORF">OXX778_LOCUS21904</name>
</gene>
<protein>
    <submittedName>
        <fullName evidence="1">Uncharacterized protein</fullName>
    </submittedName>
</protein>
<proteinExistence type="predicted"/>
<evidence type="ECO:0000313" key="2">
    <source>
        <dbReference type="Proteomes" id="UP000663879"/>
    </source>
</evidence>